<dbReference type="HOGENOM" id="CLU_3221691_0_0_6"/>
<dbReference type="AlphaFoldDB" id="A9MEN0"/>
<evidence type="ECO:0000313" key="2">
    <source>
        <dbReference type="Proteomes" id="UP000002084"/>
    </source>
</evidence>
<protein>
    <submittedName>
        <fullName evidence="1">Uncharacterized protein</fullName>
    </submittedName>
</protein>
<dbReference type="KEGG" id="ses:SARI_01593"/>
<keyword evidence="2" id="KW-1185">Reference proteome</keyword>
<gene>
    <name evidence="1" type="ordered locus">SARI_01593</name>
</gene>
<accession>A9MEN0</accession>
<reference evidence="1 2" key="1">
    <citation type="submission" date="2007-11" db="EMBL/GenBank/DDBJ databases">
        <authorList>
            <consortium name="The Salmonella enterica serovar Arizonae Genome Sequencing Project"/>
            <person name="McClelland M."/>
            <person name="Sanderson E.K."/>
            <person name="Porwollik S."/>
            <person name="Spieth J."/>
            <person name="Clifton W.S."/>
            <person name="Fulton R."/>
            <person name="Chunyan W."/>
            <person name="Wollam A."/>
            <person name="Shah N."/>
            <person name="Pepin K."/>
            <person name="Bhonagiri V."/>
            <person name="Nash W."/>
            <person name="Johnson M."/>
            <person name="Thiruvilangam P."/>
            <person name="Wilson R."/>
        </authorList>
    </citation>
    <scope>NUCLEOTIDE SEQUENCE [LARGE SCALE GENOMIC DNA]</scope>
    <source>
        <strain evidence="2">ATCC BAA-731 / CDC346-86 / RSK2980</strain>
    </source>
</reference>
<sequence length="44" mass="5071">MRDEAVGLENALRFQGGFLFAFITTGAKPYLNGTAYRQLVWRYQ</sequence>
<organism evidence="1 2">
    <name type="scientific">Salmonella arizonae (strain ATCC BAA-731 / CDC346-86 / RSK2980)</name>
    <dbReference type="NCBI Taxonomy" id="41514"/>
    <lineage>
        <taxon>Bacteria</taxon>
        <taxon>Pseudomonadati</taxon>
        <taxon>Pseudomonadota</taxon>
        <taxon>Gammaproteobacteria</taxon>
        <taxon>Enterobacterales</taxon>
        <taxon>Enterobacteriaceae</taxon>
        <taxon>Salmonella</taxon>
    </lineage>
</organism>
<evidence type="ECO:0000313" key="1">
    <source>
        <dbReference type="EMBL" id="ABX21487.1"/>
    </source>
</evidence>
<proteinExistence type="predicted"/>
<dbReference type="EMBL" id="CP000880">
    <property type="protein sequence ID" value="ABX21487.1"/>
    <property type="molecule type" value="Genomic_DNA"/>
</dbReference>
<dbReference type="STRING" id="41514.SARI_01593"/>
<dbReference type="Proteomes" id="UP000002084">
    <property type="component" value="Chromosome"/>
</dbReference>
<name>A9MEN0_SALAR</name>